<dbReference type="EMBL" id="AWWV01013252">
    <property type="protein sequence ID" value="OMO62389.1"/>
    <property type="molecule type" value="Genomic_DNA"/>
</dbReference>
<accession>A0A1R3GWE1</accession>
<organism evidence="1 2">
    <name type="scientific">Corchorus capsularis</name>
    <name type="common">Jute</name>
    <dbReference type="NCBI Taxonomy" id="210143"/>
    <lineage>
        <taxon>Eukaryota</taxon>
        <taxon>Viridiplantae</taxon>
        <taxon>Streptophyta</taxon>
        <taxon>Embryophyta</taxon>
        <taxon>Tracheophyta</taxon>
        <taxon>Spermatophyta</taxon>
        <taxon>Magnoliopsida</taxon>
        <taxon>eudicotyledons</taxon>
        <taxon>Gunneridae</taxon>
        <taxon>Pentapetalae</taxon>
        <taxon>rosids</taxon>
        <taxon>malvids</taxon>
        <taxon>Malvales</taxon>
        <taxon>Malvaceae</taxon>
        <taxon>Grewioideae</taxon>
        <taxon>Apeibeae</taxon>
        <taxon>Corchorus</taxon>
    </lineage>
</organism>
<keyword evidence="2" id="KW-1185">Reference proteome</keyword>
<dbReference type="Proteomes" id="UP000188268">
    <property type="component" value="Unassembled WGS sequence"/>
</dbReference>
<name>A0A1R3GWE1_COCAP</name>
<proteinExistence type="predicted"/>
<dbReference type="Gramene" id="OMO62389">
    <property type="protein sequence ID" value="OMO62389"/>
    <property type="gene ID" value="CCACVL1_22852"/>
</dbReference>
<evidence type="ECO:0000313" key="2">
    <source>
        <dbReference type="Proteomes" id="UP000188268"/>
    </source>
</evidence>
<protein>
    <submittedName>
        <fullName evidence="1">Uncharacterized protein</fullName>
    </submittedName>
</protein>
<dbReference type="AlphaFoldDB" id="A0A1R3GWE1"/>
<sequence>MERGLSCYGAANEVALLKIWGQWEFRMR</sequence>
<reference evidence="1 2" key="1">
    <citation type="submission" date="2013-09" db="EMBL/GenBank/DDBJ databases">
        <title>Corchorus capsularis genome sequencing.</title>
        <authorList>
            <person name="Alam M."/>
            <person name="Haque M.S."/>
            <person name="Islam M.S."/>
            <person name="Emdad E.M."/>
            <person name="Islam M.M."/>
            <person name="Ahmed B."/>
            <person name="Halim A."/>
            <person name="Hossen Q.M.M."/>
            <person name="Hossain M.Z."/>
            <person name="Ahmed R."/>
            <person name="Khan M.M."/>
            <person name="Islam R."/>
            <person name="Rashid M.M."/>
            <person name="Khan S.A."/>
            <person name="Rahman M.S."/>
            <person name="Alam M."/>
        </authorList>
    </citation>
    <scope>NUCLEOTIDE SEQUENCE [LARGE SCALE GENOMIC DNA]</scope>
    <source>
        <strain evidence="2">cv. CVL-1</strain>
        <tissue evidence="1">Whole seedling</tissue>
    </source>
</reference>
<evidence type="ECO:0000313" key="1">
    <source>
        <dbReference type="EMBL" id="OMO62389.1"/>
    </source>
</evidence>
<gene>
    <name evidence="1" type="ORF">CCACVL1_22852</name>
</gene>
<comment type="caution">
    <text evidence="1">The sequence shown here is derived from an EMBL/GenBank/DDBJ whole genome shotgun (WGS) entry which is preliminary data.</text>
</comment>